<reference evidence="4 5" key="1">
    <citation type="submission" date="2017-11" db="EMBL/GenBank/DDBJ databases">
        <title>Genomic Encyclopedia of Archaeal and Bacterial Type Strains, Phase II (KMG-II): From Individual Species to Whole Genera.</title>
        <authorList>
            <person name="Goeker M."/>
        </authorList>
    </citation>
    <scope>NUCLEOTIDE SEQUENCE [LARGE SCALE GENOMIC DNA]</scope>
    <source>
        <strain evidence="4 5">DSM 27763</strain>
    </source>
</reference>
<evidence type="ECO:0000313" key="5">
    <source>
        <dbReference type="Proteomes" id="UP000230842"/>
    </source>
</evidence>
<dbReference type="SUPFAM" id="SSF117916">
    <property type="entry name" value="Fe-S cluster assembly (FSCA) domain-like"/>
    <property type="match status" value="1"/>
</dbReference>
<protein>
    <submittedName>
        <fullName evidence="4">Ring-1,2-phenylacetyl-CoA epoxidase subunit PaaD</fullName>
    </submittedName>
</protein>
<proteinExistence type="predicted"/>
<dbReference type="EMBL" id="PGEZ01000002">
    <property type="protein sequence ID" value="PJJ54321.1"/>
    <property type="molecule type" value="Genomic_DNA"/>
</dbReference>
<evidence type="ECO:0000313" key="4">
    <source>
        <dbReference type="EMBL" id="PJJ54321.1"/>
    </source>
</evidence>
<dbReference type="Pfam" id="PF23451">
    <property type="entry name" value="Zn_ribbon_PaaD"/>
    <property type="match status" value="1"/>
</dbReference>
<gene>
    <name evidence="4" type="ORF">CLV56_3830</name>
</gene>
<dbReference type="Proteomes" id="UP000230842">
    <property type="component" value="Unassembled WGS sequence"/>
</dbReference>
<dbReference type="OrthoDB" id="3684942at2"/>
<feature type="domain" description="MIP18 family-like" evidence="2">
    <location>
        <begin position="55"/>
        <end position="119"/>
    </location>
</feature>
<dbReference type="RefSeq" id="WP_100415444.1">
    <property type="nucleotide sequence ID" value="NZ_PGEZ01000002.1"/>
</dbReference>
<accession>A0A2M9B8R4</accession>
<dbReference type="PANTHER" id="PTHR42831:SF3">
    <property type="entry name" value="1,2-PHENYLACETYL-COA EPOXIDASE, SUBUNIT D-RELATED"/>
    <property type="match status" value="1"/>
</dbReference>
<keyword evidence="5" id="KW-1185">Reference proteome</keyword>
<dbReference type="InterPro" id="IPR056572">
    <property type="entry name" value="Zn_ribbon_PaaD"/>
</dbReference>
<comment type="caution">
    <text evidence="4">The sequence shown here is derived from an EMBL/GenBank/DDBJ whole genome shotgun (WGS) entry which is preliminary data.</text>
</comment>
<dbReference type="InterPro" id="IPR052339">
    <property type="entry name" value="Fe-S_Maturation_MIP18"/>
</dbReference>
<dbReference type="InterPro" id="IPR002744">
    <property type="entry name" value="MIP18-like"/>
</dbReference>
<organism evidence="4 5">
    <name type="scientific">Mumia flava</name>
    <dbReference type="NCBI Taxonomy" id="1348852"/>
    <lineage>
        <taxon>Bacteria</taxon>
        <taxon>Bacillati</taxon>
        <taxon>Actinomycetota</taxon>
        <taxon>Actinomycetes</taxon>
        <taxon>Propionibacteriales</taxon>
        <taxon>Nocardioidaceae</taxon>
        <taxon>Mumia</taxon>
    </lineage>
</organism>
<feature type="compositionally biased region" description="Low complexity" evidence="1">
    <location>
        <begin position="14"/>
        <end position="34"/>
    </location>
</feature>
<dbReference type="Gene3D" id="3.30.300.130">
    <property type="entry name" value="Fe-S cluster assembly (FSCA)"/>
    <property type="match status" value="1"/>
</dbReference>
<dbReference type="AlphaFoldDB" id="A0A2M9B8R4"/>
<sequence>MGAYGGSRSLASLAPRPAGEAGEAGETAPRPAGETAPRPAGETPARSRAYDVAAAVTDPEMPMLTLADLGVLRDVRVDGDGAVTATITPTYSGCPAMAAMRDDLVRVLRGAGFAEVRVDVALDPPWSSDWITERGRRALETHGLSAPGPVREGATDAGPVALTLAPTRRTLRCPRCGSAETEVLSEFGPTPCTAVYRCTACAEPFEHVKEI</sequence>
<feature type="domain" description="PaaD zinc beta ribbon" evidence="3">
    <location>
        <begin position="163"/>
        <end position="209"/>
    </location>
</feature>
<name>A0A2M9B8R4_9ACTN</name>
<dbReference type="InterPro" id="IPR034904">
    <property type="entry name" value="FSCA_dom_sf"/>
</dbReference>
<dbReference type="NCBIfam" id="TIGR02159">
    <property type="entry name" value="PA_CoA_Oxy4"/>
    <property type="match status" value="1"/>
</dbReference>
<dbReference type="Pfam" id="PF01883">
    <property type="entry name" value="FeS_assembly_P"/>
    <property type="match status" value="1"/>
</dbReference>
<dbReference type="InterPro" id="IPR011883">
    <property type="entry name" value="PaaD-like"/>
</dbReference>
<evidence type="ECO:0000259" key="3">
    <source>
        <dbReference type="Pfam" id="PF23451"/>
    </source>
</evidence>
<evidence type="ECO:0000256" key="1">
    <source>
        <dbReference type="SAM" id="MobiDB-lite"/>
    </source>
</evidence>
<feature type="region of interest" description="Disordered" evidence="1">
    <location>
        <begin position="1"/>
        <end position="47"/>
    </location>
</feature>
<evidence type="ECO:0000259" key="2">
    <source>
        <dbReference type="Pfam" id="PF01883"/>
    </source>
</evidence>
<dbReference type="PANTHER" id="PTHR42831">
    <property type="entry name" value="FE-S PROTEIN MATURATION AUXILIARY FACTOR YITW"/>
    <property type="match status" value="1"/>
</dbReference>